<dbReference type="InterPro" id="IPR002410">
    <property type="entry name" value="Peptidase_S33"/>
</dbReference>
<dbReference type="Pfam" id="PF00561">
    <property type="entry name" value="Abhydrolase_1"/>
    <property type="match status" value="1"/>
</dbReference>
<dbReference type="PRINTS" id="PR00793">
    <property type="entry name" value="PROAMNOPTASE"/>
</dbReference>
<organism evidence="4 5">
    <name type="scientific">Kineosporia corallincola</name>
    <dbReference type="NCBI Taxonomy" id="2835133"/>
    <lineage>
        <taxon>Bacteria</taxon>
        <taxon>Bacillati</taxon>
        <taxon>Actinomycetota</taxon>
        <taxon>Actinomycetes</taxon>
        <taxon>Kineosporiales</taxon>
        <taxon>Kineosporiaceae</taxon>
        <taxon>Kineosporia</taxon>
    </lineage>
</organism>
<evidence type="ECO:0000313" key="5">
    <source>
        <dbReference type="Proteomes" id="UP001197247"/>
    </source>
</evidence>
<dbReference type="InterPro" id="IPR000073">
    <property type="entry name" value="AB_hydrolase_1"/>
</dbReference>
<evidence type="ECO:0000256" key="1">
    <source>
        <dbReference type="ARBA" id="ARBA00010088"/>
    </source>
</evidence>
<dbReference type="GO" id="GO:0016787">
    <property type="term" value="F:hydrolase activity"/>
    <property type="evidence" value="ECO:0007669"/>
    <property type="project" value="UniProtKB-KW"/>
</dbReference>
<evidence type="ECO:0000256" key="2">
    <source>
        <dbReference type="ARBA" id="ARBA00022801"/>
    </source>
</evidence>
<dbReference type="EMBL" id="JAHBAY010000016">
    <property type="protein sequence ID" value="MBT0773358.1"/>
    <property type="molecule type" value="Genomic_DNA"/>
</dbReference>
<comment type="similarity">
    <text evidence="1">Belongs to the peptidase S33 family.</text>
</comment>
<dbReference type="Gene3D" id="3.40.50.1820">
    <property type="entry name" value="alpha/beta hydrolase"/>
    <property type="match status" value="1"/>
</dbReference>
<dbReference type="InterPro" id="IPR029058">
    <property type="entry name" value="AB_hydrolase_fold"/>
</dbReference>
<feature type="domain" description="AB hydrolase-1" evidence="3">
    <location>
        <begin position="51"/>
        <end position="339"/>
    </location>
</feature>
<dbReference type="PANTHER" id="PTHR43433:SF5">
    <property type="entry name" value="AB HYDROLASE-1 DOMAIN-CONTAINING PROTEIN"/>
    <property type="match status" value="1"/>
</dbReference>
<reference evidence="4 5" key="1">
    <citation type="submission" date="2021-05" db="EMBL/GenBank/DDBJ databases">
        <title>Kineosporia and Streptomyces sp. nov. two new marine actinobacteria isolated from Coral.</title>
        <authorList>
            <person name="Buangrab K."/>
            <person name="Sutthacheep M."/>
            <person name="Yeemin T."/>
            <person name="Harunari E."/>
            <person name="Igarashi Y."/>
            <person name="Kanchanasin P."/>
            <person name="Tanasupawat S."/>
            <person name="Phongsopitanun W."/>
        </authorList>
    </citation>
    <scope>NUCLEOTIDE SEQUENCE [LARGE SCALE GENOMIC DNA]</scope>
    <source>
        <strain evidence="4 5">J2-2</strain>
    </source>
</reference>
<dbReference type="InterPro" id="IPR050471">
    <property type="entry name" value="AB_hydrolase"/>
</dbReference>
<proteinExistence type="inferred from homology"/>
<evidence type="ECO:0000313" key="4">
    <source>
        <dbReference type="EMBL" id="MBT0773358.1"/>
    </source>
</evidence>
<keyword evidence="2 4" id="KW-0378">Hydrolase</keyword>
<accession>A0ABS5TRE8</accession>
<gene>
    <name evidence="4" type="ORF">KIH74_30715</name>
</gene>
<protein>
    <submittedName>
        <fullName evidence="4">Alpha/beta fold hydrolase</fullName>
    </submittedName>
</protein>
<dbReference type="SUPFAM" id="SSF53474">
    <property type="entry name" value="alpha/beta-Hydrolases"/>
    <property type="match status" value="1"/>
</dbReference>
<evidence type="ECO:0000259" key="3">
    <source>
        <dbReference type="Pfam" id="PF00561"/>
    </source>
</evidence>
<dbReference type="Proteomes" id="UP001197247">
    <property type="component" value="Unassembled WGS sequence"/>
</dbReference>
<comment type="caution">
    <text evidence="4">The sequence shown here is derived from an EMBL/GenBank/DDBJ whole genome shotgun (WGS) entry which is preliminary data.</text>
</comment>
<name>A0ABS5TRE8_9ACTN</name>
<dbReference type="RefSeq" id="WP_214159894.1">
    <property type="nucleotide sequence ID" value="NZ_JAHBAY010000016.1"/>
</dbReference>
<keyword evidence="5" id="KW-1185">Reference proteome</keyword>
<dbReference type="PANTHER" id="PTHR43433">
    <property type="entry name" value="HYDROLASE, ALPHA/BETA FOLD FAMILY PROTEIN"/>
    <property type="match status" value="1"/>
</dbReference>
<sequence length="402" mass="42486">MIRALQETAVGALAHALARRQGFVVRRPVVPDRSGTFPLSAVRTGPPGRLPVLIVPGGPGLGSVVPYANLRSTATRLGLHVIMAEHRGVGLSRGDGRGGDLPVEAVTVQAAADDLAAVLDRAGQSRAVVYGNSYGSYLAQVFAARHPDRVAAMVLDSPLLSVEDDLAVTRSYRRRLLWDGEDPALAAVAAAVRGLAATGVPMAELSQVVQVMFEFAGPRALLRLLLARRRGRAGALWRQIGRLGEGDLQGRGVPYVMEPDLVAGIAHGELRFGIGPDGGPLDPQLPFAEAAVRRPYCGEPFDLPAHLPGLRRPLVVISGDRDLRTPRPVAERLVRLAPDAVLVPLHGTGHSALDAHQLAALHVARAVVAGNARRLPAQAGRLSALPRRGPSHRLGQVLRAVV</sequence>